<evidence type="ECO:0000256" key="1">
    <source>
        <dbReference type="SAM" id="MobiDB-lite"/>
    </source>
</evidence>
<sequence length="101" mass="11228">MRTIWMATFLGSSAMTGAATAATLLWASTATLGLLVVGGWVVMAISAQGALRGRRSLHDQMEENRTHLRLSRGQPQRWARDLAHPLRRNGHQPRTAREARR</sequence>
<comment type="caution">
    <text evidence="3">The sequence shown here is derived from an EMBL/GenBank/DDBJ whole genome shotgun (WGS) entry which is preliminary data.</text>
</comment>
<feature type="transmembrane region" description="Helical" evidence="2">
    <location>
        <begin position="31"/>
        <end position="51"/>
    </location>
</feature>
<feature type="region of interest" description="Disordered" evidence="1">
    <location>
        <begin position="65"/>
        <end position="101"/>
    </location>
</feature>
<accession>A0A0F9N0M7</accession>
<name>A0A0F9N0M7_9ZZZZ</name>
<gene>
    <name evidence="3" type="ORF">LCGC14_1009850</name>
</gene>
<reference evidence="3" key="1">
    <citation type="journal article" date="2015" name="Nature">
        <title>Complex archaea that bridge the gap between prokaryotes and eukaryotes.</title>
        <authorList>
            <person name="Spang A."/>
            <person name="Saw J.H."/>
            <person name="Jorgensen S.L."/>
            <person name="Zaremba-Niedzwiedzka K."/>
            <person name="Martijn J."/>
            <person name="Lind A.E."/>
            <person name="van Eijk R."/>
            <person name="Schleper C."/>
            <person name="Guy L."/>
            <person name="Ettema T.J."/>
        </authorList>
    </citation>
    <scope>NUCLEOTIDE SEQUENCE</scope>
</reference>
<dbReference type="EMBL" id="LAZR01003959">
    <property type="protein sequence ID" value="KKN13095.1"/>
    <property type="molecule type" value="Genomic_DNA"/>
</dbReference>
<keyword evidence="2" id="KW-0812">Transmembrane</keyword>
<keyword evidence="2" id="KW-0472">Membrane</keyword>
<evidence type="ECO:0000313" key="3">
    <source>
        <dbReference type="EMBL" id="KKN13095.1"/>
    </source>
</evidence>
<dbReference type="AlphaFoldDB" id="A0A0F9N0M7"/>
<organism evidence="3">
    <name type="scientific">marine sediment metagenome</name>
    <dbReference type="NCBI Taxonomy" id="412755"/>
    <lineage>
        <taxon>unclassified sequences</taxon>
        <taxon>metagenomes</taxon>
        <taxon>ecological metagenomes</taxon>
    </lineage>
</organism>
<proteinExistence type="predicted"/>
<evidence type="ECO:0000256" key="2">
    <source>
        <dbReference type="SAM" id="Phobius"/>
    </source>
</evidence>
<protein>
    <submittedName>
        <fullName evidence="3">Uncharacterized protein</fullName>
    </submittedName>
</protein>
<keyword evidence="2" id="KW-1133">Transmembrane helix</keyword>